<organism evidence="2">
    <name type="scientific">Perkinsus marinus (strain ATCC 50983 / TXsc)</name>
    <dbReference type="NCBI Taxonomy" id="423536"/>
    <lineage>
        <taxon>Eukaryota</taxon>
        <taxon>Sar</taxon>
        <taxon>Alveolata</taxon>
        <taxon>Perkinsozoa</taxon>
        <taxon>Perkinsea</taxon>
        <taxon>Perkinsida</taxon>
        <taxon>Perkinsidae</taxon>
        <taxon>Perkinsus</taxon>
    </lineage>
</organism>
<gene>
    <name evidence="1" type="ORF">Pmar_PMAR007068</name>
</gene>
<dbReference type="GeneID" id="9038349"/>
<protein>
    <submittedName>
        <fullName evidence="1">Uncharacterized protein</fullName>
    </submittedName>
</protein>
<name>C5KZP3_PERM5</name>
<dbReference type="EMBL" id="GG677899">
    <property type="protein sequence ID" value="EER10071.1"/>
    <property type="molecule type" value="Genomic_DNA"/>
</dbReference>
<dbReference type="AlphaFoldDB" id="C5KZP3"/>
<accession>C5KZP3</accession>
<dbReference type="Proteomes" id="UP000007800">
    <property type="component" value="Unassembled WGS sequence"/>
</dbReference>
<feature type="non-terminal residue" evidence="1">
    <location>
        <position position="129"/>
    </location>
</feature>
<dbReference type="RefSeq" id="XP_002778276.1">
    <property type="nucleotide sequence ID" value="XM_002778230.1"/>
</dbReference>
<evidence type="ECO:0000313" key="1">
    <source>
        <dbReference type="EMBL" id="EER10071.1"/>
    </source>
</evidence>
<proteinExistence type="predicted"/>
<reference evidence="1 2" key="1">
    <citation type="submission" date="2008-07" db="EMBL/GenBank/DDBJ databases">
        <authorList>
            <person name="El-Sayed N."/>
            <person name="Caler E."/>
            <person name="Inman J."/>
            <person name="Amedeo P."/>
            <person name="Hass B."/>
            <person name="Wortman J."/>
        </authorList>
    </citation>
    <scope>NUCLEOTIDE SEQUENCE [LARGE SCALE GENOMIC DNA]</scope>
    <source>
        <strain evidence="2">ATCC 50983 / TXsc</strain>
    </source>
</reference>
<keyword evidence="2" id="KW-1185">Reference proteome</keyword>
<dbReference type="InParanoid" id="C5KZP3"/>
<sequence length="129" mass="14096">MAPKTKANHGASSVSTTTATVVLQTNPAKRVRNALSAIQESGEADLDSQWGHLQTAYLPETVVDAALREKLRFLLMKTNGEGGEYVDADSKLLLWAKIGEEVGRDGYDAEVVHDYFVKWLDVLKSLSCS</sequence>
<evidence type="ECO:0000313" key="2">
    <source>
        <dbReference type="Proteomes" id="UP000007800"/>
    </source>
</evidence>